<keyword evidence="3" id="KW-1185">Reference proteome</keyword>
<evidence type="ECO:0000313" key="3">
    <source>
        <dbReference type="Proteomes" id="UP000799764"/>
    </source>
</evidence>
<evidence type="ECO:0000313" key="2">
    <source>
        <dbReference type="EMBL" id="KAF2443608.1"/>
    </source>
</evidence>
<feature type="compositionally biased region" description="Polar residues" evidence="1">
    <location>
        <begin position="56"/>
        <end position="75"/>
    </location>
</feature>
<feature type="region of interest" description="Disordered" evidence="1">
    <location>
        <begin position="53"/>
        <end position="107"/>
    </location>
</feature>
<protein>
    <submittedName>
        <fullName evidence="2">Uncharacterized protein</fullName>
    </submittedName>
</protein>
<accession>A0A9P4PHU3</accession>
<evidence type="ECO:0000256" key="1">
    <source>
        <dbReference type="SAM" id="MobiDB-lite"/>
    </source>
</evidence>
<proteinExistence type="predicted"/>
<organism evidence="2 3">
    <name type="scientific">Karstenula rhodostoma CBS 690.94</name>
    <dbReference type="NCBI Taxonomy" id="1392251"/>
    <lineage>
        <taxon>Eukaryota</taxon>
        <taxon>Fungi</taxon>
        <taxon>Dikarya</taxon>
        <taxon>Ascomycota</taxon>
        <taxon>Pezizomycotina</taxon>
        <taxon>Dothideomycetes</taxon>
        <taxon>Pleosporomycetidae</taxon>
        <taxon>Pleosporales</taxon>
        <taxon>Massarineae</taxon>
        <taxon>Didymosphaeriaceae</taxon>
        <taxon>Karstenula</taxon>
    </lineage>
</organism>
<reference evidence="2" key="1">
    <citation type="journal article" date="2020" name="Stud. Mycol.">
        <title>101 Dothideomycetes genomes: a test case for predicting lifestyles and emergence of pathogens.</title>
        <authorList>
            <person name="Haridas S."/>
            <person name="Albert R."/>
            <person name="Binder M."/>
            <person name="Bloem J."/>
            <person name="Labutti K."/>
            <person name="Salamov A."/>
            <person name="Andreopoulos B."/>
            <person name="Baker S."/>
            <person name="Barry K."/>
            <person name="Bills G."/>
            <person name="Bluhm B."/>
            <person name="Cannon C."/>
            <person name="Castanera R."/>
            <person name="Culley D."/>
            <person name="Daum C."/>
            <person name="Ezra D."/>
            <person name="Gonzalez J."/>
            <person name="Henrissat B."/>
            <person name="Kuo A."/>
            <person name="Liang C."/>
            <person name="Lipzen A."/>
            <person name="Lutzoni F."/>
            <person name="Magnuson J."/>
            <person name="Mondo S."/>
            <person name="Nolan M."/>
            <person name="Ohm R."/>
            <person name="Pangilinan J."/>
            <person name="Park H.-J."/>
            <person name="Ramirez L."/>
            <person name="Alfaro M."/>
            <person name="Sun H."/>
            <person name="Tritt A."/>
            <person name="Yoshinaga Y."/>
            <person name="Zwiers L.-H."/>
            <person name="Turgeon B."/>
            <person name="Goodwin S."/>
            <person name="Spatafora J."/>
            <person name="Crous P."/>
            <person name="Grigoriev I."/>
        </authorList>
    </citation>
    <scope>NUCLEOTIDE SEQUENCE</scope>
    <source>
        <strain evidence="2">CBS 690.94</strain>
    </source>
</reference>
<gene>
    <name evidence="2" type="ORF">P171DRAFT_486333</name>
</gene>
<name>A0A9P4PHU3_9PLEO</name>
<feature type="compositionally biased region" description="Basic residues" evidence="1">
    <location>
        <begin position="79"/>
        <end position="94"/>
    </location>
</feature>
<sequence>MLPPPRMLPGTYLRISVTKTVDSKTTGKTVDVAGPSGSSTDLKATAPGFGVLRGNKNATTSGVKPIKATSSTAISDQKRSRRARASHPQRRNFNKFRPTQPIERGAHTERATLGGWGDVLTTVRKDDIAIRAANEAKAEATKHLEPGEWTTKFAPRATKTS</sequence>
<comment type="caution">
    <text evidence="2">The sequence shown here is derived from an EMBL/GenBank/DDBJ whole genome shotgun (WGS) entry which is preliminary data.</text>
</comment>
<dbReference type="EMBL" id="MU001502">
    <property type="protein sequence ID" value="KAF2443608.1"/>
    <property type="molecule type" value="Genomic_DNA"/>
</dbReference>
<dbReference type="Proteomes" id="UP000799764">
    <property type="component" value="Unassembled WGS sequence"/>
</dbReference>
<dbReference type="AlphaFoldDB" id="A0A9P4PHU3"/>